<dbReference type="Pfam" id="PF09361">
    <property type="entry name" value="Phasin_2"/>
    <property type="match status" value="1"/>
</dbReference>
<dbReference type="InterPro" id="IPR018968">
    <property type="entry name" value="Phasin"/>
</dbReference>
<feature type="domain" description="Phasin" evidence="1">
    <location>
        <begin position="20"/>
        <end position="115"/>
    </location>
</feature>
<name>A0A2V1H0I5_9GAMM</name>
<keyword evidence="3" id="KW-1185">Reference proteome</keyword>
<evidence type="ECO:0000313" key="3">
    <source>
        <dbReference type="Proteomes" id="UP000244906"/>
    </source>
</evidence>
<gene>
    <name evidence="2" type="ORF">DC094_11160</name>
</gene>
<protein>
    <recommendedName>
        <fullName evidence="1">Phasin domain-containing protein</fullName>
    </recommendedName>
</protein>
<organism evidence="2 3">
    <name type="scientific">Pelagibaculum spongiae</name>
    <dbReference type="NCBI Taxonomy" id="2080658"/>
    <lineage>
        <taxon>Bacteria</taxon>
        <taxon>Pseudomonadati</taxon>
        <taxon>Pseudomonadota</taxon>
        <taxon>Gammaproteobacteria</taxon>
        <taxon>Oceanospirillales</taxon>
        <taxon>Pelagibaculum</taxon>
    </lineage>
</organism>
<reference evidence="2 3" key="1">
    <citation type="submission" date="2018-04" db="EMBL/GenBank/DDBJ databases">
        <title>Thalassorhabdus spongiae gen. nov., sp. nov., isolated from a marine sponge in South-West Iceland.</title>
        <authorList>
            <person name="Knobloch S."/>
            <person name="Daussin A."/>
            <person name="Johannsson R."/>
            <person name="Marteinsson V.T."/>
        </authorList>
    </citation>
    <scope>NUCLEOTIDE SEQUENCE [LARGE SCALE GENOMIC DNA]</scope>
    <source>
        <strain evidence="2 3">Hp12</strain>
    </source>
</reference>
<evidence type="ECO:0000313" key="2">
    <source>
        <dbReference type="EMBL" id="PVZ68809.1"/>
    </source>
</evidence>
<dbReference type="Proteomes" id="UP000244906">
    <property type="component" value="Unassembled WGS sequence"/>
</dbReference>
<dbReference type="AlphaFoldDB" id="A0A2V1H0I5"/>
<dbReference type="RefSeq" id="WP_116687194.1">
    <property type="nucleotide sequence ID" value="NZ_CAWNYD010000004.1"/>
</dbReference>
<dbReference type="EMBL" id="QDDL01000004">
    <property type="protein sequence ID" value="PVZ68809.1"/>
    <property type="molecule type" value="Genomic_DNA"/>
</dbReference>
<evidence type="ECO:0000259" key="1">
    <source>
        <dbReference type="Pfam" id="PF09361"/>
    </source>
</evidence>
<comment type="caution">
    <text evidence="2">The sequence shown here is derived from an EMBL/GenBank/DDBJ whole genome shotgun (WGS) entry which is preliminary data.</text>
</comment>
<sequence>MARKTPQTQPNPWDFFGQSELSKTVFNQFFELGSLNAKMAESLTTRHIEAANQMMETTLKQMEKLNAAKQPADFFQLQGELGKTQSDISAEMAQQMFEQMLEYSSEVNHWAEDQIEKIHK</sequence>
<accession>A0A2V1H0I5</accession>
<proteinExistence type="predicted"/>